<sequence length="113" mass="12732">MPPTKDQKLNIAVDTALAAFQRGSFPSLQKAAQHYGAPYGRCIRRQKEVPTRSNRPPTNRHLDEAEERSITDWLTQLDAIGTRATLAILESSANYLIWKKNPTSESRIIVSKK</sequence>
<dbReference type="EMBL" id="WNWS01000053">
    <property type="protein sequence ID" value="KAE9984176.1"/>
    <property type="molecule type" value="Genomic_DNA"/>
</dbReference>
<protein>
    <recommendedName>
        <fullName evidence="4">HTH CENPB-type domain-containing protein</fullName>
    </recommendedName>
</protein>
<evidence type="ECO:0000256" key="1">
    <source>
        <dbReference type="SAM" id="MobiDB-lite"/>
    </source>
</evidence>
<feature type="region of interest" description="Disordered" evidence="1">
    <location>
        <begin position="44"/>
        <end position="64"/>
    </location>
</feature>
<dbReference type="Proteomes" id="UP000447873">
    <property type="component" value="Unassembled WGS sequence"/>
</dbReference>
<proteinExistence type="predicted"/>
<comment type="caution">
    <text evidence="2">The sequence shown here is derived from an EMBL/GenBank/DDBJ whole genome shotgun (WGS) entry which is preliminary data.</text>
</comment>
<dbReference type="AlphaFoldDB" id="A0A8H3Z9D1"/>
<evidence type="ECO:0008006" key="4">
    <source>
        <dbReference type="Google" id="ProtNLM"/>
    </source>
</evidence>
<reference evidence="2 3" key="1">
    <citation type="submission" date="2018-12" db="EMBL/GenBank/DDBJ databases">
        <title>Venturia inaequalis Genome Resource.</title>
        <authorList>
            <person name="Lichtner F.J."/>
        </authorList>
    </citation>
    <scope>NUCLEOTIDE SEQUENCE [LARGE SCALE GENOMIC DNA]</scope>
    <source>
        <strain evidence="2 3">120213</strain>
    </source>
</reference>
<evidence type="ECO:0000313" key="2">
    <source>
        <dbReference type="EMBL" id="KAE9984176.1"/>
    </source>
</evidence>
<name>A0A8H3Z9D1_VENIN</name>
<gene>
    <name evidence="2" type="ORF">EG328_009055</name>
</gene>
<evidence type="ECO:0000313" key="3">
    <source>
        <dbReference type="Proteomes" id="UP000447873"/>
    </source>
</evidence>
<organism evidence="2 3">
    <name type="scientific">Venturia inaequalis</name>
    <name type="common">Apple scab fungus</name>
    <dbReference type="NCBI Taxonomy" id="5025"/>
    <lineage>
        <taxon>Eukaryota</taxon>
        <taxon>Fungi</taxon>
        <taxon>Dikarya</taxon>
        <taxon>Ascomycota</taxon>
        <taxon>Pezizomycotina</taxon>
        <taxon>Dothideomycetes</taxon>
        <taxon>Pleosporomycetidae</taxon>
        <taxon>Venturiales</taxon>
        <taxon>Venturiaceae</taxon>
        <taxon>Venturia</taxon>
    </lineage>
</organism>
<accession>A0A8H3Z9D1</accession>